<dbReference type="Proteomes" id="UP001431131">
    <property type="component" value="Unassembled WGS sequence"/>
</dbReference>
<protein>
    <recommendedName>
        <fullName evidence="3">Lipoprotein</fullName>
    </recommendedName>
</protein>
<proteinExistence type="predicted"/>
<name>A0AAW5DU90_9BACI</name>
<dbReference type="PROSITE" id="PS51257">
    <property type="entry name" value="PROKAR_LIPOPROTEIN"/>
    <property type="match status" value="1"/>
</dbReference>
<evidence type="ECO:0008006" key="3">
    <source>
        <dbReference type="Google" id="ProtNLM"/>
    </source>
</evidence>
<organism evidence="1 2">
    <name type="scientific">Fredinandcohnia quinoae</name>
    <dbReference type="NCBI Taxonomy" id="2918902"/>
    <lineage>
        <taxon>Bacteria</taxon>
        <taxon>Bacillati</taxon>
        <taxon>Bacillota</taxon>
        <taxon>Bacilli</taxon>
        <taxon>Bacillales</taxon>
        <taxon>Bacillaceae</taxon>
        <taxon>Fredinandcohnia</taxon>
    </lineage>
</organism>
<evidence type="ECO:0000313" key="1">
    <source>
        <dbReference type="EMBL" id="MCH1624197.1"/>
    </source>
</evidence>
<gene>
    <name evidence="1" type="ORF">MJG50_02560</name>
</gene>
<dbReference type="Gene3D" id="2.50.20.20">
    <property type="match status" value="1"/>
</dbReference>
<accession>A0AAW5DU90</accession>
<dbReference type="Pfam" id="PF20316">
    <property type="entry name" value="DUF6612"/>
    <property type="match status" value="1"/>
</dbReference>
<reference evidence="1" key="1">
    <citation type="submission" date="2022-02" db="EMBL/GenBank/DDBJ databases">
        <title>Fredinandcohnia quinoae sp. nov. isolated from Chenopodium quinoa seeds.</title>
        <authorList>
            <person name="Saati-Santamaria Z."/>
            <person name="Flores-Felix J.D."/>
            <person name="Igual J.M."/>
            <person name="Velazquez E."/>
            <person name="Garcia-Fraile P."/>
            <person name="Martinez-Molina E."/>
        </authorList>
    </citation>
    <scope>NUCLEOTIDE SEQUENCE</scope>
    <source>
        <strain evidence="1">SECRCQ15</strain>
    </source>
</reference>
<dbReference type="AlphaFoldDB" id="A0AAW5DU90"/>
<dbReference type="InterPro" id="IPR046720">
    <property type="entry name" value="DUF6612"/>
</dbReference>
<keyword evidence="2" id="KW-1185">Reference proteome</keyword>
<comment type="caution">
    <text evidence="1">The sequence shown here is derived from an EMBL/GenBank/DDBJ whole genome shotgun (WGS) entry which is preliminary data.</text>
</comment>
<evidence type="ECO:0000313" key="2">
    <source>
        <dbReference type="Proteomes" id="UP001431131"/>
    </source>
</evidence>
<sequence>MEVLKKGLWIIFGLLFVLMLAGCNTKAEPVNKQEEPTKKQEKAVEKEEAELTLGEVFEKVTEASKELNSFKVKMDMKQNISSDQDASANMDINTTLEMDFVQDPMAFYQKMSMKMPELEEDMEMEIYFTKDGMYYYDPTSQMWMKFPSEMMEQLVQLSDQQTNPAAEIEKLKSFVDDFKFQQDDNNYILLLNASGDKFTDFLKETIQETLPEGMADSAEVFENMKINKMNYEIHIDKKTFYPTILNLSMDMEMSAEGQTVKIAQDIKSQYVEHNHIKEITVPQEVIEGAVESGM</sequence>
<dbReference type="EMBL" id="JAKTTI010000002">
    <property type="protein sequence ID" value="MCH1624197.1"/>
    <property type="molecule type" value="Genomic_DNA"/>
</dbReference>